<proteinExistence type="predicted"/>
<keyword evidence="2" id="KW-0378">Hydrolase</keyword>
<dbReference type="InterPro" id="IPR013830">
    <property type="entry name" value="SGNH_hydro"/>
</dbReference>
<feature type="domain" description="SGNH hydrolase-type esterase" evidence="1">
    <location>
        <begin position="47"/>
        <end position="216"/>
    </location>
</feature>
<dbReference type="InterPro" id="IPR051532">
    <property type="entry name" value="Ester_Hydrolysis_Enzymes"/>
</dbReference>
<sequence length="276" mass="30545">MKTFAVVVASLLAAFFGLYQYLNSVSRAEPYPTPSQCVDFSGEKFVALGDSLTHGRVSSDYVQILSHNNKAADAVWINAGINSRLAFNALQGVDSVIACQPKAVTILIGSNDVMARLSDDRVQYYVDHWQLTHKPDFDLFTDSLTRLVDKLQNQTDAQIAIFSLPPIGETEGSRANQLVAEHNNLIRQIAAEKGLTYLPLNETLWGELQQRKEPSSHCEIDAGLMEQAIIRYRVLGQSWDVIADANGLYFLTDCVHLNDRAAAVIARLAQSFVDDL</sequence>
<accession>A0A1X7ARN4</accession>
<organism evidence="2 3">
    <name type="scientific">Parendozoicomonas haliclonae</name>
    <dbReference type="NCBI Taxonomy" id="1960125"/>
    <lineage>
        <taxon>Bacteria</taxon>
        <taxon>Pseudomonadati</taxon>
        <taxon>Pseudomonadota</taxon>
        <taxon>Gammaproteobacteria</taxon>
        <taxon>Oceanospirillales</taxon>
        <taxon>Endozoicomonadaceae</taxon>
        <taxon>Parendozoicomonas</taxon>
    </lineage>
</organism>
<dbReference type="PANTHER" id="PTHR30383:SF5">
    <property type="entry name" value="SGNH HYDROLASE-TYPE ESTERASE DOMAIN-CONTAINING PROTEIN"/>
    <property type="match status" value="1"/>
</dbReference>
<name>A0A1X7ARN4_9GAMM</name>
<dbReference type="EMBL" id="FWPT01000016">
    <property type="protein sequence ID" value="SMA50802.1"/>
    <property type="molecule type" value="Genomic_DNA"/>
</dbReference>
<evidence type="ECO:0000313" key="3">
    <source>
        <dbReference type="Proteomes" id="UP000196573"/>
    </source>
</evidence>
<dbReference type="Gene3D" id="3.40.50.1110">
    <property type="entry name" value="SGNH hydrolase"/>
    <property type="match status" value="1"/>
</dbReference>
<evidence type="ECO:0000313" key="2">
    <source>
        <dbReference type="EMBL" id="SMA50802.1"/>
    </source>
</evidence>
<reference evidence="2 3" key="1">
    <citation type="submission" date="2017-03" db="EMBL/GenBank/DDBJ databases">
        <authorList>
            <person name="Afonso C.L."/>
            <person name="Miller P.J."/>
            <person name="Scott M.A."/>
            <person name="Spackman E."/>
            <person name="Goraichik I."/>
            <person name="Dimitrov K.M."/>
            <person name="Suarez D.L."/>
            <person name="Swayne D.E."/>
        </authorList>
    </citation>
    <scope>NUCLEOTIDE SEQUENCE [LARGE SCALE GENOMIC DNA]</scope>
    <source>
        <strain evidence="2">SB41UT1</strain>
    </source>
</reference>
<protein>
    <submittedName>
        <fullName evidence="2">GDSL-like Lipase/Acylhydrolase</fullName>
    </submittedName>
</protein>
<dbReference type="GO" id="GO:0004622">
    <property type="term" value="F:phosphatidylcholine lysophospholipase activity"/>
    <property type="evidence" value="ECO:0007669"/>
    <property type="project" value="TreeGrafter"/>
</dbReference>
<evidence type="ECO:0000259" key="1">
    <source>
        <dbReference type="Pfam" id="PF13472"/>
    </source>
</evidence>
<dbReference type="SUPFAM" id="SSF52266">
    <property type="entry name" value="SGNH hydrolase"/>
    <property type="match status" value="1"/>
</dbReference>
<dbReference type="PANTHER" id="PTHR30383">
    <property type="entry name" value="THIOESTERASE 1/PROTEASE 1/LYSOPHOSPHOLIPASE L1"/>
    <property type="match status" value="1"/>
</dbReference>
<dbReference type="OrthoDB" id="9794725at2"/>
<dbReference type="InterPro" id="IPR036514">
    <property type="entry name" value="SGNH_hydro_sf"/>
</dbReference>
<dbReference type="AlphaFoldDB" id="A0A1X7ARN4"/>
<keyword evidence="3" id="KW-1185">Reference proteome</keyword>
<gene>
    <name evidence="2" type="ORF">EHSB41UT_04619</name>
</gene>
<dbReference type="Pfam" id="PF13472">
    <property type="entry name" value="Lipase_GDSL_2"/>
    <property type="match status" value="1"/>
</dbReference>
<dbReference type="Proteomes" id="UP000196573">
    <property type="component" value="Unassembled WGS sequence"/>
</dbReference>
<dbReference type="RefSeq" id="WP_087113237.1">
    <property type="nucleotide sequence ID" value="NZ_CBCSCN010000018.1"/>
</dbReference>